<proteinExistence type="predicted"/>
<protein>
    <recommendedName>
        <fullName evidence="3">ERF superfamily protein</fullName>
    </recommendedName>
</protein>
<dbReference type="STRING" id="1122184.SAMN02745176_01876"/>
<sequence>MLSNFKSEELVKVQGKLFPVVGGRLRLAHEDNSSLSIETKVISYDGEIAVIQATVKTEKGVYNGLGNASTKRDRILSNAILELAETRAIARALRFAGYGVEYTGFEEVENNSENDDKETASKTQLMDIFAYAKEINMSNEDLKSIIVKTTGKTYTKELTKKEANTILEMLTKIKENEQDNLIM</sequence>
<gene>
    <name evidence="1" type="ORF">SAMN02745176_01876</name>
</gene>
<dbReference type="Proteomes" id="UP000184442">
    <property type="component" value="Unassembled WGS sequence"/>
</dbReference>
<keyword evidence="2" id="KW-1185">Reference proteome</keyword>
<accession>A0A1M6F8K8</accession>
<name>A0A1M6F8K8_9FIRM</name>
<dbReference type="AlphaFoldDB" id="A0A1M6F8K8"/>
<organism evidence="1 2">
    <name type="scientific">Lutispora thermophila DSM 19022</name>
    <dbReference type="NCBI Taxonomy" id="1122184"/>
    <lineage>
        <taxon>Bacteria</taxon>
        <taxon>Bacillati</taxon>
        <taxon>Bacillota</taxon>
        <taxon>Clostridia</taxon>
        <taxon>Lutisporales</taxon>
        <taxon>Lutisporaceae</taxon>
        <taxon>Lutispora</taxon>
    </lineage>
</organism>
<evidence type="ECO:0008006" key="3">
    <source>
        <dbReference type="Google" id="ProtNLM"/>
    </source>
</evidence>
<reference evidence="1 2" key="1">
    <citation type="submission" date="2016-11" db="EMBL/GenBank/DDBJ databases">
        <authorList>
            <person name="Jaros S."/>
            <person name="Januszkiewicz K."/>
            <person name="Wedrychowicz H."/>
        </authorList>
    </citation>
    <scope>NUCLEOTIDE SEQUENCE [LARGE SCALE GENOMIC DNA]</scope>
    <source>
        <strain evidence="1 2">DSM 19022</strain>
    </source>
</reference>
<dbReference type="RefSeq" id="WP_073025944.1">
    <property type="nucleotide sequence ID" value="NZ_FQZS01000011.1"/>
</dbReference>
<dbReference type="EMBL" id="FQZS01000011">
    <property type="protein sequence ID" value="SHI94002.1"/>
    <property type="molecule type" value="Genomic_DNA"/>
</dbReference>
<dbReference type="OrthoDB" id="160261at2"/>
<evidence type="ECO:0000313" key="1">
    <source>
        <dbReference type="EMBL" id="SHI94002.1"/>
    </source>
</evidence>
<evidence type="ECO:0000313" key="2">
    <source>
        <dbReference type="Proteomes" id="UP000184442"/>
    </source>
</evidence>